<accession>A0A7K1UMW8</accession>
<feature type="chain" id="PRO_5029706908" evidence="1">
    <location>
        <begin position="38"/>
        <end position="233"/>
    </location>
</feature>
<keyword evidence="3" id="KW-1185">Reference proteome</keyword>
<dbReference type="Proteomes" id="UP000466794">
    <property type="component" value="Unassembled WGS sequence"/>
</dbReference>
<dbReference type="RefSeq" id="WP_157354407.1">
    <property type="nucleotide sequence ID" value="NZ_WRPP01000001.1"/>
</dbReference>
<keyword evidence="1" id="KW-0732">Signal</keyword>
<organism evidence="2 3">
    <name type="scientific">Nocardia terrae</name>
    <dbReference type="NCBI Taxonomy" id="2675851"/>
    <lineage>
        <taxon>Bacteria</taxon>
        <taxon>Bacillati</taxon>
        <taxon>Actinomycetota</taxon>
        <taxon>Actinomycetes</taxon>
        <taxon>Mycobacteriales</taxon>
        <taxon>Nocardiaceae</taxon>
        <taxon>Nocardia</taxon>
    </lineage>
</organism>
<sequence>MTSKRTAGSVRSIRAAMTVVCTAVLGTAAGLGAIASAAPVPPAAAPVAGQGFSDLWTVPTAPADTATLIVAYSFGNRIPAGVDPARTVGEPGPVNEALAAAVVATRGTRDIPVYAQTEIAEVLKSRYGMNDVISIDPERAADGTLVYLSTDGVAAQVAALRGTAVATDSAAVVAFEDHQWRATKTTAKHGFLAFAPEGVAMPDQYDPQSGQTWTTSPLLYLPTDYLGRLALLK</sequence>
<reference evidence="2 3" key="1">
    <citation type="submission" date="2019-12" db="EMBL/GenBank/DDBJ databases">
        <title>Nocardia sp. nov. ET3-3 isolated from soil.</title>
        <authorList>
            <person name="Kanchanasin P."/>
            <person name="Tanasupawat S."/>
            <person name="Yuki M."/>
            <person name="Kudo T."/>
        </authorList>
    </citation>
    <scope>NUCLEOTIDE SEQUENCE [LARGE SCALE GENOMIC DNA]</scope>
    <source>
        <strain evidence="2 3">ET3-3</strain>
    </source>
</reference>
<evidence type="ECO:0000313" key="2">
    <source>
        <dbReference type="EMBL" id="MVU75686.1"/>
    </source>
</evidence>
<name>A0A7K1UMW8_9NOCA</name>
<evidence type="ECO:0000313" key="3">
    <source>
        <dbReference type="Proteomes" id="UP000466794"/>
    </source>
</evidence>
<comment type="caution">
    <text evidence="2">The sequence shown here is derived from an EMBL/GenBank/DDBJ whole genome shotgun (WGS) entry which is preliminary data.</text>
</comment>
<proteinExistence type="predicted"/>
<feature type="signal peptide" evidence="1">
    <location>
        <begin position="1"/>
        <end position="37"/>
    </location>
</feature>
<gene>
    <name evidence="2" type="ORF">GPX89_00315</name>
</gene>
<dbReference type="AlphaFoldDB" id="A0A7K1UMW8"/>
<protein>
    <submittedName>
        <fullName evidence="2">Uncharacterized protein</fullName>
    </submittedName>
</protein>
<dbReference type="EMBL" id="WRPP01000001">
    <property type="protein sequence ID" value="MVU75686.1"/>
    <property type="molecule type" value="Genomic_DNA"/>
</dbReference>
<evidence type="ECO:0000256" key="1">
    <source>
        <dbReference type="SAM" id="SignalP"/>
    </source>
</evidence>